<evidence type="ECO:0000313" key="2">
    <source>
        <dbReference type="Proteomes" id="UP000237105"/>
    </source>
</evidence>
<dbReference type="EMBL" id="JXTB01000130">
    <property type="protein sequence ID" value="PON60454.1"/>
    <property type="molecule type" value="Genomic_DNA"/>
</dbReference>
<sequence length="107" mass="12560">QTSNMSKKGKTRRGTEVSVFLQQLEQSETAFSFFFSFSSKQIMDFADFKLYRKLSNPDLALCLKYTLDIAKLTRQYTISQYLKNKKLMIRVIHLKDKVTTNFSLIEK</sequence>
<comment type="caution">
    <text evidence="1">The sequence shown here is derived from an EMBL/GenBank/DDBJ whole genome shotgun (WGS) entry which is preliminary data.</text>
</comment>
<reference evidence="2" key="1">
    <citation type="submission" date="2016-06" db="EMBL/GenBank/DDBJ databases">
        <title>Parallel loss of symbiosis genes in relatives of nitrogen-fixing non-legume Parasponia.</title>
        <authorList>
            <person name="Van Velzen R."/>
            <person name="Holmer R."/>
            <person name="Bu F."/>
            <person name="Rutten L."/>
            <person name="Van Zeijl A."/>
            <person name="Liu W."/>
            <person name="Santuari L."/>
            <person name="Cao Q."/>
            <person name="Sharma T."/>
            <person name="Shen D."/>
            <person name="Roswanjaya Y."/>
            <person name="Wardhani T."/>
            <person name="Kalhor M.S."/>
            <person name="Jansen J."/>
            <person name="Van den Hoogen J."/>
            <person name="Gungor B."/>
            <person name="Hartog M."/>
            <person name="Hontelez J."/>
            <person name="Verver J."/>
            <person name="Yang W.-C."/>
            <person name="Schijlen E."/>
            <person name="Repin R."/>
            <person name="Schilthuizen M."/>
            <person name="Schranz E."/>
            <person name="Heidstra R."/>
            <person name="Miyata K."/>
            <person name="Fedorova E."/>
            <person name="Kohlen W."/>
            <person name="Bisseling T."/>
            <person name="Smit S."/>
            <person name="Geurts R."/>
        </authorList>
    </citation>
    <scope>NUCLEOTIDE SEQUENCE [LARGE SCALE GENOMIC DNA]</scope>
    <source>
        <strain evidence="2">cv. WU1-14</strain>
    </source>
</reference>
<accession>A0A2P5CHE5</accession>
<protein>
    <submittedName>
        <fullName evidence="1">Uncharacterized protein</fullName>
    </submittedName>
</protein>
<proteinExistence type="predicted"/>
<evidence type="ECO:0000313" key="1">
    <source>
        <dbReference type="EMBL" id="PON60454.1"/>
    </source>
</evidence>
<dbReference type="OrthoDB" id="10410065at2759"/>
<organism evidence="1 2">
    <name type="scientific">Parasponia andersonii</name>
    <name type="common">Sponia andersonii</name>
    <dbReference type="NCBI Taxonomy" id="3476"/>
    <lineage>
        <taxon>Eukaryota</taxon>
        <taxon>Viridiplantae</taxon>
        <taxon>Streptophyta</taxon>
        <taxon>Embryophyta</taxon>
        <taxon>Tracheophyta</taxon>
        <taxon>Spermatophyta</taxon>
        <taxon>Magnoliopsida</taxon>
        <taxon>eudicotyledons</taxon>
        <taxon>Gunneridae</taxon>
        <taxon>Pentapetalae</taxon>
        <taxon>rosids</taxon>
        <taxon>fabids</taxon>
        <taxon>Rosales</taxon>
        <taxon>Cannabaceae</taxon>
        <taxon>Parasponia</taxon>
    </lineage>
</organism>
<feature type="non-terminal residue" evidence="1">
    <location>
        <position position="1"/>
    </location>
</feature>
<dbReference type="AlphaFoldDB" id="A0A2P5CHE5"/>
<gene>
    <name evidence="1" type="ORF">PanWU01x14_152510</name>
</gene>
<dbReference type="Proteomes" id="UP000237105">
    <property type="component" value="Unassembled WGS sequence"/>
</dbReference>
<keyword evidence="2" id="KW-1185">Reference proteome</keyword>
<name>A0A2P5CHE5_PARAD</name>